<gene>
    <name evidence="1" type="ORF">NCU16741</name>
</gene>
<dbReference type="RefSeq" id="XP_011394361.1">
    <property type="nucleotide sequence ID" value="XM_011396059.1"/>
</dbReference>
<dbReference type="GeneID" id="23569628"/>
<accession>V5INN1</accession>
<dbReference type="EMBL" id="CM002239">
    <property type="protein sequence ID" value="ESA42769.1"/>
    <property type="molecule type" value="Genomic_DNA"/>
</dbReference>
<dbReference type="VEuPathDB" id="FungiDB:NCU16741"/>
<dbReference type="Proteomes" id="UP000001805">
    <property type="component" value="Chromosome 4, Linkage Group IV"/>
</dbReference>
<sequence length="98" mass="11333">MDFAAKERIVEFSGALFTAIEIPIWAQVLKNLIISFDKTFIRFELLDGTTKNIRDNDTINERLTEEDGVGDRPPRFCIFYRPSLGVSQRPISRRDVKL</sequence>
<evidence type="ECO:0000313" key="2">
    <source>
        <dbReference type="Proteomes" id="UP000001805"/>
    </source>
</evidence>
<dbReference type="KEGG" id="ncr:NCU16741"/>
<protein>
    <submittedName>
        <fullName evidence="1">Uncharacterized protein</fullName>
    </submittedName>
</protein>
<name>V5INN1_NEUCR</name>
<evidence type="ECO:0000313" key="1">
    <source>
        <dbReference type="EMBL" id="ESA42769.1"/>
    </source>
</evidence>
<dbReference type="AlphaFoldDB" id="V5INN1"/>
<keyword evidence="2" id="KW-1185">Reference proteome</keyword>
<organism evidence="1 2">
    <name type="scientific">Neurospora crassa (strain ATCC 24698 / 74-OR23-1A / CBS 708.71 / DSM 1257 / FGSC 987)</name>
    <dbReference type="NCBI Taxonomy" id="367110"/>
    <lineage>
        <taxon>Eukaryota</taxon>
        <taxon>Fungi</taxon>
        <taxon>Dikarya</taxon>
        <taxon>Ascomycota</taxon>
        <taxon>Pezizomycotina</taxon>
        <taxon>Sordariomycetes</taxon>
        <taxon>Sordariomycetidae</taxon>
        <taxon>Sordariales</taxon>
        <taxon>Sordariaceae</taxon>
        <taxon>Neurospora</taxon>
    </lineage>
</organism>
<proteinExistence type="predicted"/>
<dbReference type="InParanoid" id="V5INN1"/>
<reference evidence="1 2" key="1">
    <citation type="journal article" date="2003" name="Nature">
        <title>The genome sequence of the filamentous fungus Neurospora crassa.</title>
        <authorList>
            <person name="Galagan J.E."/>
            <person name="Calvo S.E."/>
            <person name="Borkovich K.A."/>
            <person name="Selker E.U."/>
            <person name="Read N.D."/>
            <person name="Jaffe D."/>
            <person name="FitzHugh W."/>
            <person name="Ma L.J."/>
            <person name="Smirnov S."/>
            <person name="Purcell S."/>
            <person name="Rehman B."/>
            <person name="Elkins T."/>
            <person name="Engels R."/>
            <person name="Wang S."/>
            <person name="Nielsen C.B."/>
            <person name="Butler J."/>
            <person name="Endrizzi M."/>
            <person name="Qui D."/>
            <person name="Ianakiev P."/>
            <person name="Bell-Pedersen D."/>
            <person name="Nelson M.A."/>
            <person name="Werner-Washburne M."/>
            <person name="Selitrennikoff C.P."/>
            <person name="Kinsey J.A."/>
            <person name="Braun E.L."/>
            <person name="Zelter A."/>
            <person name="Schulte U."/>
            <person name="Kothe G.O."/>
            <person name="Jedd G."/>
            <person name="Mewes W."/>
            <person name="Staben C."/>
            <person name="Marcotte E."/>
            <person name="Greenberg D."/>
            <person name="Roy A."/>
            <person name="Foley K."/>
            <person name="Naylor J."/>
            <person name="Stange-Thomann N."/>
            <person name="Barrett R."/>
            <person name="Gnerre S."/>
            <person name="Kamal M."/>
            <person name="Kamvysselis M."/>
            <person name="Mauceli E."/>
            <person name="Bielke C."/>
            <person name="Rudd S."/>
            <person name="Frishman D."/>
            <person name="Krystofova S."/>
            <person name="Rasmussen C."/>
            <person name="Metzenberg R.L."/>
            <person name="Perkins D.D."/>
            <person name="Kroken S."/>
            <person name="Cogoni C."/>
            <person name="Macino G."/>
            <person name="Catcheside D."/>
            <person name="Li W."/>
            <person name="Pratt R.J."/>
            <person name="Osmani S.A."/>
            <person name="DeSouza C.P."/>
            <person name="Glass L."/>
            <person name="Orbach M.J."/>
            <person name="Berglund J.A."/>
            <person name="Voelker R."/>
            <person name="Yarden O."/>
            <person name="Plamann M."/>
            <person name="Seiler S."/>
            <person name="Dunlap J."/>
            <person name="Radford A."/>
            <person name="Aramayo R."/>
            <person name="Natvig D.O."/>
            <person name="Alex L.A."/>
            <person name="Mannhaupt G."/>
            <person name="Ebbole D.J."/>
            <person name="Freitag M."/>
            <person name="Paulsen I."/>
            <person name="Sachs M.S."/>
            <person name="Lander E.S."/>
            <person name="Nusbaum C."/>
            <person name="Birren B."/>
        </authorList>
    </citation>
    <scope>NUCLEOTIDE SEQUENCE [LARGE SCALE GENOMIC DNA]</scope>
    <source>
        <strain evidence="2">ATCC 24698 / 74-OR23-1A / CBS 708.71 / DSM 1257 / FGSC 987</strain>
    </source>
</reference>